<sequence length="387" mass="43452">MLSLQGRWIPNQNLQLPVLVRKTKMSPTPLPLDIEYLILNELSHLSLYPTRDECRTILSCLCVCSRWHSTLQELLIRNNSARSLLRPLNQIGQIAVKRVAAEYVARKNHTHADPGHTAPDNRHGPQRHGGDLEVPATYSARISENGDDTVLVKDLERCARLAPRLGDLDSLRTCLEAGAPYNYNSWWMLIDGVNHHQAAIIKYILDASYGSPDPAKNRICNAKLMQLAIVKGNVEIVGIFLDRGFGARDRVDPRILVDGRYYSVSVVSYAAFHNQVGVLEVLLQRGMGVEDPGIPVRPVYWAVKHDNVDMMKVFITHKVDLGPGESAEGEDWPLKRAVQGGSVEMVRLLLEHTRLPRWCCSLKKILRQAVQERGDDGIDRELALYGL</sequence>
<proteinExistence type="predicted"/>
<dbReference type="Pfam" id="PF12796">
    <property type="entry name" value="Ank_2"/>
    <property type="match status" value="1"/>
</dbReference>
<dbReference type="InterPro" id="IPR036770">
    <property type="entry name" value="Ankyrin_rpt-contain_sf"/>
</dbReference>
<gene>
    <name evidence="2" type="ORF">ASPCAL12357</name>
</gene>
<feature type="region of interest" description="Disordered" evidence="1">
    <location>
        <begin position="109"/>
        <end position="128"/>
    </location>
</feature>
<dbReference type="EMBL" id="CDMC01000013">
    <property type="protein sequence ID" value="CEL09218.1"/>
    <property type="molecule type" value="Genomic_DNA"/>
</dbReference>
<dbReference type="Gene3D" id="1.25.40.20">
    <property type="entry name" value="Ankyrin repeat-containing domain"/>
    <property type="match status" value="1"/>
</dbReference>
<dbReference type="STRING" id="454130.A0A0U5GAE3"/>
<dbReference type="Proteomes" id="UP000054771">
    <property type="component" value="Unassembled WGS sequence"/>
</dbReference>
<reference evidence="3" key="1">
    <citation type="journal article" date="2016" name="Genome Announc.">
        <title>Draft genome sequences of fungus Aspergillus calidoustus.</title>
        <authorList>
            <person name="Horn F."/>
            <person name="Linde J."/>
            <person name="Mattern D.J."/>
            <person name="Walther G."/>
            <person name="Guthke R."/>
            <person name="Scherlach K."/>
            <person name="Martin K."/>
            <person name="Brakhage A.A."/>
            <person name="Petzke L."/>
            <person name="Valiante V."/>
        </authorList>
    </citation>
    <scope>NUCLEOTIDE SEQUENCE [LARGE SCALE GENOMIC DNA]</scope>
    <source>
        <strain evidence="3">SF006504</strain>
    </source>
</reference>
<keyword evidence="3" id="KW-1185">Reference proteome</keyword>
<dbReference type="OrthoDB" id="341259at2759"/>
<evidence type="ECO:0000313" key="3">
    <source>
        <dbReference type="Proteomes" id="UP000054771"/>
    </source>
</evidence>
<evidence type="ECO:0000313" key="2">
    <source>
        <dbReference type="EMBL" id="CEL09218.1"/>
    </source>
</evidence>
<organism evidence="2 3">
    <name type="scientific">Aspergillus calidoustus</name>
    <dbReference type="NCBI Taxonomy" id="454130"/>
    <lineage>
        <taxon>Eukaryota</taxon>
        <taxon>Fungi</taxon>
        <taxon>Dikarya</taxon>
        <taxon>Ascomycota</taxon>
        <taxon>Pezizomycotina</taxon>
        <taxon>Eurotiomycetes</taxon>
        <taxon>Eurotiomycetidae</taxon>
        <taxon>Eurotiales</taxon>
        <taxon>Aspergillaceae</taxon>
        <taxon>Aspergillus</taxon>
        <taxon>Aspergillus subgen. Nidulantes</taxon>
    </lineage>
</organism>
<evidence type="ECO:0000256" key="1">
    <source>
        <dbReference type="SAM" id="MobiDB-lite"/>
    </source>
</evidence>
<feature type="compositionally biased region" description="Basic and acidic residues" evidence="1">
    <location>
        <begin position="110"/>
        <end position="128"/>
    </location>
</feature>
<accession>A0A0U5GAE3</accession>
<dbReference type="AlphaFoldDB" id="A0A0U5GAE3"/>
<dbReference type="SUPFAM" id="SSF48403">
    <property type="entry name" value="Ankyrin repeat"/>
    <property type="match status" value="1"/>
</dbReference>
<dbReference type="InterPro" id="IPR002110">
    <property type="entry name" value="Ankyrin_rpt"/>
</dbReference>
<protein>
    <submittedName>
        <fullName evidence="2">Uncharacterized protein</fullName>
    </submittedName>
</protein>
<name>A0A0U5GAE3_ASPCI</name>